<sequence>MHLCDGTSKAGSSKEIPSNCKTLVTVRREKCILTHLRFVHEDVRFVKVESSLMVIQLQQYLKSVM</sequence>
<dbReference type="Proteomes" id="UP000054805">
    <property type="component" value="Unassembled WGS sequence"/>
</dbReference>
<organism evidence="1 2">
    <name type="scientific">Trichinella pseudospiralis</name>
    <name type="common">Parasitic roundworm</name>
    <dbReference type="NCBI Taxonomy" id="6337"/>
    <lineage>
        <taxon>Eukaryota</taxon>
        <taxon>Metazoa</taxon>
        <taxon>Ecdysozoa</taxon>
        <taxon>Nematoda</taxon>
        <taxon>Enoplea</taxon>
        <taxon>Dorylaimia</taxon>
        <taxon>Trichinellida</taxon>
        <taxon>Trichinellidae</taxon>
        <taxon>Trichinella</taxon>
    </lineage>
</organism>
<comment type="caution">
    <text evidence="1">The sequence shown here is derived from an EMBL/GenBank/DDBJ whole genome shotgun (WGS) entry which is preliminary data.</text>
</comment>
<evidence type="ECO:0000313" key="2">
    <source>
        <dbReference type="Proteomes" id="UP000054805"/>
    </source>
</evidence>
<keyword evidence="2" id="KW-1185">Reference proteome</keyword>
<name>A0A0V1J1S5_TRIPS</name>
<proteinExistence type="predicted"/>
<dbReference type="EMBL" id="JYDS01000052">
    <property type="protein sequence ID" value="KRZ28926.1"/>
    <property type="molecule type" value="Genomic_DNA"/>
</dbReference>
<reference evidence="1 2" key="1">
    <citation type="submission" date="2015-01" db="EMBL/GenBank/DDBJ databases">
        <title>Evolution of Trichinella species and genotypes.</title>
        <authorList>
            <person name="Korhonen P.K."/>
            <person name="Edoardo P."/>
            <person name="Giuseppe L.R."/>
            <person name="Gasser R.B."/>
        </authorList>
    </citation>
    <scope>NUCLEOTIDE SEQUENCE [LARGE SCALE GENOMIC DNA]</scope>
    <source>
        <strain evidence="1">ISS588</strain>
    </source>
</reference>
<protein>
    <submittedName>
        <fullName evidence="1">Uncharacterized protein</fullName>
    </submittedName>
</protein>
<dbReference type="AlphaFoldDB" id="A0A0V1J1S5"/>
<gene>
    <name evidence="1" type="ORF">T4B_7747</name>
</gene>
<accession>A0A0V1J1S5</accession>
<evidence type="ECO:0000313" key="1">
    <source>
        <dbReference type="EMBL" id="KRZ28926.1"/>
    </source>
</evidence>